<dbReference type="PANTHER" id="PTHR43820">
    <property type="entry name" value="HIGH-AFFINITY BRANCHED-CHAIN AMINO ACID TRANSPORT ATP-BINDING PROTEIN LIVF"/>
    <property type="match status" value="1"/>
</dbReference>
<evidence type="ECO:0000313" key="8">
    <source>
        <dbReference type="Proteomes" id="UP000184363"/>
    </source>
</evidence>
<dbReference type="GO" id="GO:0015807">
    <property type="term" value="P:L-amino acid transport"/>
    <property type="evidence" value="ECO:0007669"/>
    <property type="project" value="TreeGrafter"/>
</dbReference>
<evidence type="ECO:0000256" key="4">
    <source>
        <dbReference type="ARBA" id="ARBA00022840"/>
    </source>
</evidence>
<evidence type="ECO:0000313" key="7">
    <source>
        <dbReference type="EMBL" id="SHK64370.1"/>
    </source>
</evidence>
<keyword evidence="8" id="KW-1185">Reference proteome</keyword>
<dbReference type="GO" id="GO:0016887">
    <property type="term" value="F:ATP hydrolysis activity"/>
    <property type="evidence" value="ECO:0007669"/>
    <property type="project" value="InterPro"/>
</dbReference>
<dbReference type="InterPro" id="IPR003439">
    <property type="entry name" value="ABC_transporter-like_ATP-bd"/>
</dbReference>
<dbReference type="Gene3D" id="3.40.50.300">
    <property type="entry name" value="P-loop containing nucleotide triphosphate hydrolases"/>
    <property type="match status" value="1"/>
</dbReference>
<dbReference type="CDD" id="cd03224">
    <property type="entry name" value="ABC_TM1139_LivF_branched"/>
    <property type="match status" value="1"/>
</dbReference>
<dbReference type="GO" id="GO:0015658">
    <property type="term" value="F:branched-chain amino acid transmembrane transporter activity"/>
    <property type="evidence" value="ECO:0007669"/>
    <property type="project" value="TreeGrafter"/>
</dbReference>
<dbReference type="PANTHER" id="PTHR43820:SF4">
    <property type="entry name" value="HIGH-AFFINITY BRANCHED-CHAIN AMINO ACID TRANSPORT ATP-BINDING PROTEIN LIVF"/>
    <property type="match status" value="1"/>
</dbReference>
<dbReference type="EMBL" id="FRAP01000009">
    <property type="protein sequence ID" value="SHK64370.1"/>
    <property type="molecule type" value="Genomic_DNA"/>
</dbReference>
<dbReference type="InterPro" id="IPR052156">
    <property type="entry name" value="BCAA_Transport_ATP-bd_LivF"/>
</dbReference>
<sequence>MLSVDGLVVGYQSGPVVRGVELDVSAGEFVAVIGANGAGKSTLLNTIAGLLPPWEGQITVDGEDVTGEDSADMVRRGVVLVPEGRQIFGRMTVAENLRLGAYSPRCRADAEASERRVYELFPRLAERRDQLAATMSGGEQQMLALGRSLMAQPRLLLLDEPSLGLAPVAVDVIFAALAELRGDLTVVLVEQDASRALEFCDRGFVMEQGGFTLTGEARALLGDSRLMSAYLGMEVGQ</sequence>
<evidence type="ECO:0000256" key="1">
    <source>
        <dbReference type="ARBA" id="ARBA00005417"/>
    </source>
</evidence>
<evidence type="ECO:0000256" key="5">
    <source>
        <dbReference type="ARBA" id="ARBA00022970"/>
    </source>
</evidence>
<proteinExistence type="inferred from homology"/>
<dbReference type="InterPro" id="IPR003593">
    <property type="entry name" value="AAA+_ATPase"/>
</dbReference>
<dbReference type="Pfam" id="PF00005">
    <property type="entry name" value="ABC_tran"/>
    <property type="match status" value="1"/>
</dbReference>
<dbReference type="OrthoDB" id="9776369at2"/>
<evidence type="ECO:0000256" key="3">
    <source>
        <dbReference type="ARBA" id="ARBA00022741"/>
    </source>
</evidence>
<dbReference type="InterPro" id="IPR017871">
    <property type="entry name" value="ABC_transporter-like_CS"/>
</dbReference>
<gene>
    <name evidence="7" type="ORF">SAMN05443637_109142</name>
</gene>
<comment type="similarity">
    <text evidence="1">Belongs to the ABC transporter superfamily.</text>
</comment>
<keyword evidence="3" id="KW-0547">Nucleotide-binding</keyword>
<evidence type="ECO:0000256" key="2">
    <source>
        <dbReference type="ARBA" id="ARBA00022448"/>
    </source>
</evidence>
<dbReference type="InterPro" id="IPR027417">
    <property type="entry name" value="P-loop_NTPase"/>
</dbReference>
<dbReference type="SUPFAM" id="SSF52540">
    <property type="entry name" value="P-loop containing nucleoside triphosphate hydrolases"/>
    <property type="match status" value="1"/>
</dbReference>
<dbReference type="AlphaFoldDB" id="A0A1M6U5C9"/>
<dbReference type="Proteomes" id="UP000184363">
    <property type="component" value="Unassembled WGS sequence"/>
</dbReference>
<dbReference type="STRING" id="1848.SAMN05443637_109142"/>
<keyword evidence="5" id="KW-0029">Amino-acid transport</keyword>
<dbReference type="SMART" id="SM00382">
    <property type="entry name" value="AAA"/>
    <property type="match status" value="1"/>
</dbReference>
<organism evidence="7 8">
    <name type="scientific">Pseudonocardia thermophila</name>
    <dbReference type="NCBI Taxonomy" id="1848"/>
    <lineage>
        <taxon>Bacteria</taxon>
        <taxon>Bacillati</taxon>
        <taxon>Actinomycetota</taxon>
        <taxon>Actinomycetes</taxon>
        <taxon>Pseudonocardiales</taxon>
        <taxon>Pseudonocardiaceae</taxon>
        <taxon>Pseudonocardia</taxon>
    </lineage>
</organism>
<feature type="domain" description="ABC transporter" evidence="6">
    <location>
        <begin position="2"/>
        <end position="233"/>
    </location>
</feature>
<keyword evidence="2" id="KW-0813">Transport</keyword>
<dbReference type="GO" id="GO:0005524">
    <property type="term" value="F:ATP binding"/>
    <property type="evidence" value="ECO:0007669"/>
    <property type="project" value="UniProtKB-KW"/>
</dbReference>
<dbReference type="PROSITE" id="PS00211">
    <property type="entry name" value="ABC_TRANSPORTER_1"/>
    <property type="match status" value="1"/>
</dbReference>
<accession>A0A1M6U5C9</accession>
<reference evidence="7 8" key="1">
    <citation type="submission" date="2016-11" db="EMBL/GenBank/DDBJ databases">
        <authorList>
            <person name="Jaros S."/>
            <person name="Januszkiewicz K."/>
            <person name="Wedrychowicz H."/>
        </authorList>
    </citation>
    <scope>NUCLEOTIDE SEQUENCE [LARGE SCALE GENOMIC DNA]</scope>
    <source>
        <strain evidence="7 8">DSM 43832</strain>
    </source>
</reference>
<keyword evidence="4 7" id="KW-0067">ATP-binding</keyword>
<name>A0A1M6U5C9_PSETH</name>
<protein>
    <submittedName>
        <fullName evidence="7">Amino acid/amide ABC transporter ATP-binding protein 2, HAAT family</fullName>
    </submittedName>
</protein>
<dbReference type="PROSITE" id="PS50893">
    <property type="entry name" value="ABC_TRANSPORTER_2"/>
    <property type="match status" value="1"/>
</dbReference>
<evidence type="ECO:0000259" key="6">
    <source>
        <dbReference type="PROSITE" id="PS50893"/>
    </source>
</evidence>